<name>A0A9W8X806_9PLEO</name>
<proteinExistence type="predicted"/>
<sequence length="318" mass="36111">MAGQRSDINRARDEYEAGDNIDSLAMDLSTMDGADASMYELPIEDWRRVNWQGVTNHVWYYKPIDDRPQYWQKQNHHHIMTVQELQAEARTRQLQLLKTDKAYLLDVLRVNSEVFARQFKELRNHSMHELRYLTVKHKADVDTDYPYSRDDLAFLIADRIANDAVGEYEASLPVGTSQEQKARNSKKTVSAEEQPNIADKRDVSTSGEASTFATKSTQRALAGEETESPSKKPKVLSTSAENVEVGSDTGLVNDHVQTQVPPVMSELAIPRGAETHDERGTQPDRKPSECDVSEDESTAKRSTKTKVPKHVMKRFFKD</sequence>
<feature type="compositionally biased region" description="Basic residues" evidence="1">
    <location>
        <begin position="301"/>
        <end position="318"/>
    </location>
</feature>
<evidence type="ECO:0000313" key="3">
    <source>
        <dbReference type="Proteomes" id="UP001140562"/>
    </source>
</evidence>
<accession>A0A9W8X806</accession>
<comment type="caution">
    <text evidence="2">The sequence shown here is derived from an EMBL/GenBank/DDBJ whole genome shotgun (WGS) entry which is preliminary data.</text>
</comment>
<reference evidence="2" key="1">
    <citation type="submission" date="2022-10" db="EMBL/GenBank/DDBJ databases">
        <title>Tapping the CABI collections for fungal endophytes: first genome assemblies for Collariella, Neodidymelliopsis, Ascochyta clinopodiicola, Didymella pomorum, Didymosphaeria variabile, Neocosmospora piperis and Neocucurbitaria cava.</title>
        <authorList>
            <person name="Hill R."/>
        </authorList>
    </citation>
    <scope>NUCLEOTIDE SEQUENCE</scope>
    <source>
        <strain evidence="2">IMI 360193</strain>
    </source>
</reference>
<gene>
    <name evidence="2" type="ORF">N0V87_001195</name>
</gene>
<evidence type="ECO:0000313" key="2">
    <source>
        <dbReference type="EMBL" id="KAJ4342211.1"/>
    </source>
</evidence>
<feature type="compositionally biased region" description="Polar residues" evidence="1">
    <location>
        <begin position="204"/>
        <end position="219"/>
    </location>
</feature>
<organism evidence="2 3">
    <name type="scientific">Didymella glomerata</name>
    <dbReference type="NCBI Taxonomy" id="749621"/>
    <lineage>
        <taxon>Eukaryota</taxon>
        <taxon>Fungi</taxon>
        <taxon>Dikarya</taxon>
        <taxon>Ascomycota</taxon>
        <taxon>Pezizomycotina</taxon>
        <taxon>Dothideomycetes</taxon>
        <taxon>Pleosporomycetidae</taxon>
        <taxon>Pleosporales</taxon>
        <taxon>Pleosporineae</taxon>
        <taxon>Didymellaceae</taxon>
        <taxon>Didymella</taxon>
    </lineage>
</organism>
<dbReference type="AlphaFoldDB" id="A0A9W8X806"/>
<keyword evidence="3" id="KW-1185">Reference proteome</keyword>
<dbReference type="OrthoDB" id="10626829at2759"/>
<feature type="region of interest" description="Disordered" evidence="1">
    <location>
        <begin position="171"/>
        <end position="242"/>
    </location>
</feature>
<evidence type="ECO:0000256" key="1">
    <source>
        <dbReference type="SAM" id="MobiDB-lite"/>
    </source>
</evidence>
<dbReference type="EMBL" id="JAPEUV010000007">
    <property type="protein sequence ID" value="KAJ4342211.1"/>
    <property type="molecule type" value="Genomic_DNA"/>
</dbReference>
<feature type="compositionally biased region" description="Basic and acidic residues" evidence="1">
    <location>
        <begin position="273"/>
        <end position="289"/>
    </location>
</feature>
<protein>
    <submittedName>
        <fullName evidence="2">Uncharacterized protein</fullName>
    </submittedName>
</protein>
<dbReference type="Proteomes" id="UP001140562">
    <property type="component" value="Unassembled WGS sequence"/>
</dbReference>
<feature type="region of interest" description="Disordered" evidence="1">
    <location>
        <begin position="269"/>
        <end position="318"/>
    </location>
</feature>